<dbReference type="GO" id="GO:0000034">
    <property type="term" value="F:adenine deaminase activity"/>
    <property type="evidence" value="ECO:0007669"/>
    <property type="project" value="UniProtKB-UniRule"/>
</dbReference>
<dbReference type="PANTHER" id="PTHR43114:SF6">
    <property type="entry name" value="ADENINE DEAMINASE"/>
    <property type="match status" value="1"/>
</dbReference>
<dbReference type="CDD" id="cd01320">
    <property type="entry name" value="ADA"/>
    <property type="match status" value="1"/>
</dbReference>
<dbReference type="EC" id="3.5.4.2" evidence="5"/>
<dbReference type="InterPro" id="IPR032466">
    <property type="entry name" value="Metal_Hydrolase"/>
</dbReference>
<evidence type="ECO:0000256" key="2">
    <source>
        <dbReference type="ARBA" id="ARBA00022801"/>
    </source>
</evidence>
<dbReference type="InterPro" id="IPR001365">
    <property type="entry name" value="A_deaminase_dom"/>
</dbReference>
<evidence type="ECO:0000259" key="6">
    <source>
        <dbReference type="Pfam" id="PF00962"/>
    </source>
</evidence>
<evidence type="ECO:0000256" key="5">
    <source>
        <dbReference type="HAMAP-Rule" id="MF_01962"/>
    </source>
</evidence>
<dbReference type="NCBIfam" id="TIGR01430">
    <property type="entry name" value="aden_deam"/>
    <property type="match status" value="1"/>
</dbReference>
<gene>
    <name evidence="7" type="ORF">GGQ55_002714</name>
</gene>
<dbReference type="NCBIfam" id="NF006850">
    <property type="entry name" value="PRK09358.1-6"/>
    <property type="match status" value="1"/>
</dbReference>
<evidence type="ECO:0000313" key="7">
    <source>
        <dbReference type="EMBL" id="NYJ06436.1"/>
    </source>
</evidence>
<dbReference type="AlphaFoldDB" id="A0A853CGS1"/>
<feature type="binding site" evidence="5">
    <location>
        <position position="278"/>
    </location>
    <ligand>
        <name>substrate</name>
    </ligand>
</feature>
<feature type="site" description="Important for catalytic activity" evidence="5">
    <location>
        <position position="220"/>
    </location>
</feature>
<comment type="catalytic activity">
    <reaction evidence="5">
        <text>adenine + H2O + H(+) = hypoxanthine + NH4(+)</text>
        <dbReference type="Rhea" id="RHEA:23688"/>
        <dbReference type="ChEBI" id="CHEBI:15377"/>
        <dbReference type="ChEBI" id="CHEBI:15378"/>
        <dbReference type="ChEBI" id="CHEBI:16708"/>
        <dbReference type="ChEBI" id="CHEBI:17368"/>
        <dbReference type="ChEBI" id="CHEBI:28938"/>
        <dbReference type="EC" id="3.5.4.2"/>
    </reaction>
</comment>
<evidence type="ECO:0000256" key="3">
    <source>
        <dbReference type="ARBA" id="ARBA00022833"/>
    </source>
</evidence>
<keyword evidence="4 5" id="KW-0546">Nucleotide metabolism</keyword>
<feature type="binding site" evidence="5">
    <location>
        <position position="16"/>
    </location>
    <ligand>
        <name>Zn(2+)</name>
        <dbReference type="ChEBI" id="CHEBI:29105"/>
        <note>catalytic</note>
    </ligand>
</feature>
<sequence length="336" mass="36899">MSPDDELAPLPTAELHLHIEGTLEPELAVALAARNRVRLRFDGPEELRRAYRFSDLQSFLDLYYELMAVLQRPEDFTDLAEAYLRTAAAQGVRHAEVFVDPQAHLARGVPLEVVFEGLGEAFATAEERHGVSVALIPCFLRERDPAEAEELLPRLLRYRPLVIGIGLVSAETGRPPELFERVFARAADEGLHRVAHAGEEGPAEYVTAALDHLGIERVDHGIRSMEDPSVVARLRAEQVPLTVCPLSNVALRGVDRLADHPLKAMLDAGLAATVNSDDPAYFGGYLHDNVAAVTRALGLTLDERRRLAENSWRASFLPAAERDRHLAAVAAAVPQS</sequence>
<feature type="active site" description="Proton donor" evidence="5">
    <location>
        <position position="199"/>
    </location>
</feature>
<dbReference type="PANTHER" id="PTHR43114">
    <property type="entry name" value="ADENINE DEAMINASE"/>
    <property type="match status" value="1"/>
</dbReference>
<proteinExistence type="inferred from homology"/>
<comment type="similarity">
    <text evidence="5">Belongs to the metallo-dependent hydrolases superfamily. Adenosine and AMP deaminases family. Adenine deaminase type 2 subfamily.</text>
</comment>
<dbReference type="InterPro" id="IPR028892">
    <property type="entry name" value="ADE"/>
</dbReference>
<dbReference type="GO" id="GO:0005829">
    <property type="term" value="C:cytosol"/>
    <property type="evidence" value="ECO:0007669"/>
    <property type="project" value="TreeGrafter"/>
</dbReference>
<dbReference type="GO" id="GO:0006146">
    <property type="term" value="P:adenine catabolic process"/>
    <property type="evidence" value="ECO:0007669"/>
    <property type="project" value="UniProtKB-UniRule"/>
</dbReference>
<comment type="cofactor">
    <cofactor evidence="5">
        <name>Zn(2+)</name>
        <dbReference type="ChEBI" id="CHEBI:29105"/>
    </cofactor>
    <text evidence="5">Binds 1 zinc ion per subunit.</text>
</comment>
<organism evidence="7 8">
    <name type="scientific">Petropleomorpha daqingensis</name>
    <dbReference type="NCBI Taxonomy" id="2026353"/>
    <lineage>
        <taxon>Bacteria</taxon>
        <taxon>Bacillati</taxon>
        <taxon>Actinomycetota</taxon>
        <taxon>Actinomycetes</taxon>
        <taxon>Geodermatophilales</taxon>
        <taxon>Geodermatophilaceae</taxon>
        <taxon>Petropleomorpha</taxon>
    </lineage>
</organism>
<evidence type="ECO:0000256" key="1">
    <source>
        <dbReference type="ARBA" id="ARBA00022723"/>
    </source>
</evidence>
<feature type="binding site" evidence="5">
    <location>
        <position position="18"/>
    </location>
    <ligand>
        <name>Zn(2+)</name>
        <dbReference type="ChEBI" id="CHEBI:29105"/>
        <note>catalytic</note>
    </ligand>
</feature>
<name>A0A853CGS1_9ACTN</name>
<protein>
    <recommendedName>
        <fullName evidence="5">Adenine deaminase</fullName>
        <shortName evidence="5">ADE</shortName>
        <ecNumber evidence="5">3.5.4.2</ecNumber>
    </recommendedName>
    <alternativeName>
        <fullName evidence="5">Adenine aminohydrolase</fullName>
        <shortName evidence="5">AAH</shortName>
    </alternativeName>
</protein>
<evidence type="ECO:0000313" key="8">
    <source>
        <dbReference type="Proteomes" id="UP000541969"/>
    </source>
</evidence>
<keyword evidence="8" id="KW-1185">Reference proteome</keyword>
<dbReference type="InterPro" id="IPR006330">
    <property type="entry name" value="Ado/ade_deaminase"/>
</dbReference>
<feature type="domain" description="Adenosine deaminase" evidence="6">
    <location>
        <begin position="11"/>
        <end position="329"/>
    </location>
</feature>
<feature type="binding site" evidence="5">
    <location>
        <position position="277"/>
    </location>
    <ligand>
        <name>Zn(2+)</name>
        <dbReference type="ChEBI" id="CHEBI:29105"/>
        <note>catalytic</note>
    </ligand>
</feature>
<comment type="caution">
    <text evidence="7">The sequence shown here is derived from an EMBL/GenBank/DDBJ whole genome shotgun (WGS) entry which is preliminary data.</text>
</comment>
<keyword evidence="1 5" id="KW-0479">Metal-binding</keyword>
<reference evidence="7 8" key="1">
    <citation type="submission" date="2020-07" db="EMBL/GenBank/DDBJ databases">
        <title>Sequencing the genomes of 1000 actinobacteria strains.</title>
        <authorList>
            <person name="Klenk H.-P."/>
        </authorList>
    </citation>
    <scope>NUCLEOTIDE SEQUENCE [LARGE SCALE GENOMIC DNA]</scope>
    <source>
        <strain evidence="7 8">DSM 104001</strain>
    </source>
</reference>
<dbReference type="HAMAP" id="MF_01962">
    <property type="entry name" value="Adenine_deaminase"/>
    <property type="match status" value="1"/>
</dbReference>
<dbReference type="GO" id="GO:0043103">
    <property type="term" value="P:hypoxanthine salvage"/>
    <property type="evidence" value="ECO:0007669"/>
    <property type="project" value="UniProtKB-UniRule"/>
</dbReference>
<accession>A0A853CGS1</accession>
<dbReference type="Pfam" id="PF00962">
    <property type="entry name" value="A_deaminase"/>
    <property type="match status" value="1"/>
</dbReference>
<dbReference type="Proteomes" id="UP000541969">
    <property type="component" value="Unassembled WGS sequence"/>
</dbReference>
<keyword evidence="2 5" id="KW-0378">Hydrolase</keyword>
<dbReference type="Gene3D" id="3.20.20.140">
    <property type="entry name" value="Metal-dependent hydrolases"/>
    <property type="match status" value="1"/>
</dbReference>
<dbReference type="RefSeq" id="WP_179717552.1">
    <property type="nucleotide sequence ID" value="NZ_JACBZT010000001.1"/>
</dbReference>
<feature type="binding site" evidence="5">
    <location>
        <position position="196"/>
    </location>
    <ligand>
        <name>Zn(2+)</name>
        <dbReference type="ChEBI" id="CHEBI:29105"/>
        <note>catalytic</note>
    </ligand>
</feature>
<dbReference type="SUPFAM" id="SSF51556">
    <property type="entry name" value="Metallo-dependent hydrolases"/>
    <property type="match status" value="1"/>
</dbReference>
<comment type="function">
    <text evidence="5">Catalyzes the hydrolytic deamination of adenine to hypoxanthine. Plays an important role in the purine salvage pathway and in nitrogen catabolism.</text>
</comment>
<evidence type="ECO:0000256" key="4">
    <source>
        <dbReference type="ARBA" id="ARBA00023080"/>
    </source>
</evidence>
<dbReference type="GO" id="GO:0008270">
    <property type="term" value="F:zinc ion binding"/>
    <property type="evidence" value="ECO:0007669"/>
    <property type="project" value="UniProtKB-UniRule"/>
</dbReference>
<dbReference type="EMBL" id="JACBZT010000001">
    <property type="protein sequence ID" value="NYJ06436.1"/>
    <property type="molecule type" value="Genomic_DNA"/>
</dbReference>
<dbReference type="GO" id="GO:0009117">
    <property type="term" value="P:nucleotide metabolic process"/>
    <property type="evidence" value="ECO:0007669"/>
    <property type="project" value="UniProtKB-KW"/>
</dbReference>
<keyword evidence="3 5" id="KW-0862">Zinc</keyword>